<comment type="caution">
    <text evidence="8">The sequence shown here is derived from an EMBL/GenBank/DDBJ whole genome shotgun (WGS) entry which is preliminary data.</text>
</comment>
<feature type="transmembrane region" description="Helical" evidence="6">
    <location>
        <begin position="285"/>
        <end position="310"/>
    </location>
</feature>
<name>A0A4R2LJ72_9FIRM</name>
<feature type="transmembrane region" description="Helical" evidence="6">
    <location>
        <begin position="649"/>
        <end position="673"/>
    </location>
</feature>
<dbReference type="OrthoDB" id="9781780at2"/>
<evidence type="ECO:0000256" key="1">
    <source>
        <dbReference type="ARBA" id="ARBA00004651"/>
    </source>
</evidence>
<dbReference type="PIRSF" id="PIRSF018968">
    <property type="entry name" value="ABC_permease_BceB"/>
    <property type="match status" value="1"/>
</dbReference>
<feature type="transmembrane region" description="Helical" evidence="6">
    <location>
        <begin position="225"/>
        <end position="257"/>
    </location>
</feature>
<dbReference type="InterPro" id="IPR027022">
    <property type="entry name" value="ABC_permease_BceB-typ"/>
</dbReference>
<protein>
    <submittedName>
        <fullName evidence="8">Putative ABC transport system permease protein</fullName>
    </submittedName>
</protein>
<feature type="domain" description="ABC3 transporter permease C-terminal" evidence="7">
    <location>
        <begin position="64"/>
        <end position="181"/>
    </location>
</feature>
<keyword evidence="6" id="KW-0813">Transport</keyword>
<dbReference type="GO" id="GO:0055085">
    <property type="term" value="P:transmembrane transport"/>
    <property type="evidence" value="ECO:0007669"/>
    <property type="project" value="UniProtKB-UniRule"/>
</dbReference>
<dbReference type="Proteomes" id="UP000295711">
    <property type="component" value="Unassembled WGS sequence"/>
</dbReference>
<gene>
    <name evidence="8" type="ORF">EV212_101252</name>
</gene>
<keyword evidence="4 6" id="KW-1133">Transmembrane helix</keyword>
<keyword evidence="2 6" id="KW-1003">Cell membrane</keyword>
<feature type="transmembrane region" description="Helical" evidence="6">
    <location>
        <begin position="560"/>
        <end position="581"/>
    </location>
</feature>
<evidence type="ECO:0000313" key="9">
    <source>
        <dbReference type="Proteomes" id="UP000295711"/>
    </source>
</evidence>
<keyword evidence="9" id="KW-1185">Reference proteome</keyword>
<dbReference type="GO" id="GO:0005886">
    <property type="term" value="C:plasma membrane"/>
    <property type="evidence" value="ECO:0007669"/>
    <property type="project" value="UniProtKB-SubCell"/>
</dbReference>
<feature type="transmembrane region" description="Helical" evidence="6">
    <location>
        <begin position="106"/>
        <end position="129"/>
    </location>
</feature>
<feature type="transmembrane region" description="Helical" evidence="6">
    <location>
        <begin position="59"/>
        <end position="78"/>
    </location>
</feature>
<evidence type="ECO:0000256" key="2">
    <source>
        <dbReference type="ARBA" id="ARBA00022475"/>
    </source>
</evidence>
<evidence type="ECO:0000313" key="8">
    <source>
        <dbReference type="EMBL" id="TCO86465.1"/>
    </source>
</evidence>
<dbReference type="PANTHER" id="PTHR46795">
    <property type="entry name" value="ABC TRANSPORTER PERMEASE-RELATED-RELATED"/>
    <property type="match status" value="1"/>
</dbReference>
<feature type="transmembrane region" description="Helical" evidence="6">
    <location>
        <begin position="615"/>
        <end position="637"/>
    </location>
</feature>
<comment type="similarity">
    <text evidence="6">Belongs to the ABC-4 integral membrane protein family.</text>
</comment>
<dbReference type="PANTHER" id="PTHR46795:SF3">
    <property type="entry name" value="ABC TRANSPORTER PERMEASE"/>
    <property type="match status" value="1"/>
</dbReference>
<feature type="transmembrane region" description="Helical" evidence="6">
    <location>
        <begin position="21"/>
        <end position="39"/>
    </location>
</feature>
<dbReference type="Pfam" id="PF02687">
    <property type="entry name" value="FtsX"/>
    <property type="match status" value="1"/>
</dbReference>
<feature type="transmembrane region" description="Helical" evidence="6">
    <location>
        <begin position="162"/>
        <end position="179"/>
    </location>
</feature>
<proteinExistence type="inferred from homology"/>
<feature type="transmembrane region" description="Helical" evidence="6">
    <location>
        <begin position="200"/>
        <end position="219"/>
    </location>
</feature>
<dbReference type="EMBL" id="SLXA01000001">
    <property type="protein sequence ID" value="TCO86465.1"/>
    <property type="molecule type" value="Genomic_DNA"/>
</dbReference>
<evidence type="ECO:0000256" key="4">
    <source>
        <dbReference type="ARBA" id="ARBA00022989"/>
    </source>
</evidence>
<reference evidence="8 9" key="1">
    <citation type="submission" date="2019-03" db="EMBL/GenBank/DDBJ databases">
        <title>Genomic Encyclopedia of Type Strains, Phase IV (KMG-IV): sequencing the most valuable type-strain genomes for metagenomic binning, comparative biology and taxonomic classification.</title>
        <authorList>
            <person name="Goeker M."/>
        </authorList>
    </citation>
    <scope>NUCLEOTIDE SEQUENCE [LARGE SCALE GENOMIC DNA]</scope>
    <source>
        <strain evidence="8 9">DSM 28559</strain>
    </source>
</reference>
<evidence type="ECO:0000259" key="7">
    <source>
        <dbReference type="Pfam" id="PF02687"/>
    </source>
</evidence>
<evidence type="ECO:0000256" key="3">
    <source>
        <dbReference type="ARBA" id="ARBA00022692"/>
    </source>
</evidence>
<keyword evidence="3 6" id="KW-0812">Transmembrane</keyword>
<dbReference type="AlphaFoldDB" id="A0A4R2LJ72"/>
<evidence type="ECO:0000256" key="5">
    <source>
        <dbReference type="ARBA" id="ARBA00023136"/>
    </source>
</evidence>
<dbReference type="InterPro" id="IPR052536">
    <property type="entry name" value="ABC-4_Integral_Memb_Prot"/>
</dbReference>
<evidence type="ECO:0000256" key="6">
    <source>
        <dbReference type="PIRNR" id="PIRNR018968"/>
    </source>
</evidence>
<keyword evidence="5 6" id="KW-0472">Membrane</keyword>
<sequence length="688" mass="77297">MRLGFYPKLAVTGIAKNKKTYVPYILTGIGMVMMFYIVTFLSENSAVGNMRGGESVQGFLSLGIGVIGIFSTMLLFYTNSFLIRRRKKEFGLYNILGMSKGNLSRVIIWESLIIAVTSIVLGLGCGVLFSKAAELLVSRILDSTVGFNFTVDEEALVMTLKWFGVIFSLILLSSLYQVYKSKPVELMKSESVGEKPPKANWLLALVGLVLLGGAYYLAITIQDPITVMLLFFVAVVMVIVATYLLFIAGSVTFCRLLQKNKRYYYKTNHFISLSSMVYRMKRNGAGLASICILSTMVLVMISSTSCLYIGGEDMLRQRYPRNMVLETNVADKEYTAYFHQVIDEELAAHQQREENAIHYRYVSFGGIREDDRIILDESKISASVDFSNYWQIFVIPLEDYNQIMGTSETVAEGEALIYATKTNFKYDEITLDGIGTFHVKNAEEGFVSNKTDSMQIMPSMFLFVPDVTDILNALNEIVVRTGDKGARGMAYIHDYYGFDLACDEQEQTEIYNRIMERVTAEPIMEATGLSAEEVAEQNLSVSFECMAAYRDDYLSLNSGFFALGLILGLVFICGAVLIMYYKQIIEGYEDQSRFEILQKVGMTKKEIKKSINSQVLTVFFAPLIMSGIHMGFAFPLVSKLLMLFGLMNIRLLILVTLGSFGVFALFYILVYLATSRAYYSIVSENNLD</sequence>
<organism evidence="8 9">
    <name type="scientific">Frisingicoccus caecimuris</name>
    <dbReference type="NCBI Taxonomy" id="1796636"/>
    <lineage>
        <taxon>Bacteria</taxon>
        <taxon>Bacillati</taxon>
        <taxon>Bacillota</taxon>
        <taxon>Clostridia</taxon>
        <taxon>Lachnospirales</taxon>
        <taxon>Lachnospiraceae</taxon>
        <taxon>Frisingicoccus</taxon>
    </lineage>
</organism>
<dbReference type="RefSeq" id="WP_132087656.1">
    <property type="nucleotide sequence ID" value="NZ_JANKAQ010000002.1"/>
</dbReference>
<comment type="subcellular location">
    <subcellularLocation>
        <location evidence="1 6">Cell membrane</location>
        <topology evidence="1 6">Multi-pass membrane protein</topology>
    </subcellularLocation>
</comment>
<accession>A0A4R2LJ72</accession>
<dbReference type="InterPro" id="IPR003838">
    <property type="entry name" value="ABC3_permease_C"/>
</dbReference>